<evidence type="ECO:0000313" key="1">
    <source>
        <dbReference type="EMBL" id="NHZ63725.1"/>
    </source>
</evidence>
<keyword evidence="2" id="KW-1185">Reference proteome</keyword>
<dbReference type="EMBL" id="WHJF01000038">
    <property type="protein sequence ID" value="NHZ63725.1"/>
    <property type="molecule type" value="Genomic_DNA"/>
</dbReference>
<organism evidence="1 2">
    <name type="scientific">Massilia genomosp. 1</name>
    <dbReference type="NCBI Taxonomy" id="2609280"/>
    <lineage>
        <taxon>Bacteria</taxon>
        <taxon>Pseudomonadati</taxon>
        <taxon>Pseudomonadota</taxon>
        <taxon>Betaproteobacteria</taxon>
        <taxon>Burkholderiales</taxon>
        <taxon>Oxalobacteraceae</taxon>
        <taxon>Telluria group</taxon>
        <taxon>Massilia</taxon>
    </lineage>
</organism>
<gene>
    <name evidence="1" type="ORF">F1735_15685</name>
</gene>
<reference evidence="1 2" key="1">
    <citation type="submission" date="2019-10" db="EMBL/GenBank/DDBJ databases">
        <title>Taxonomy of Antarctic Massilia spp.: description of Massilia rubra sp. nov., Massilia aquatica sp. nov., Massilia mucilaginosa sp. nov., Massilia frigida sp. nov. isolated from streams, lakes and regoliths.</title>
        <authorList>
            <person name="Holochova P."/>
            <person name="Sedlacek I."/>
            <person name="Kralova S."/>
            <person name="Maslanova I."/>
            <person name="Busse H.-J."/>
            <person name="Stankova E."/>
            <person name="Vrbovska V."/>
            <person name="Kovarovic V."/>
            <person name="Bartak M."/>
            <person name="Svec P."/>
            <person name="Pantucek R."/>
        </authorList>
    </citation>
    <scope>NUCLEOTIDE SEQUENCE [LARGE SCALE GENOMIC DNA]</scope>
    <source>
        <strain evidence="1 2">CCM 8694</strain>
    </source>
</reference>
<comment type="caution">
    <text evidence="1">The sequence shown here is derived from an EMBL/GenBank/DDBJ whole genome shotgun (WGS) entry which is preliminary data.</text>
</comment>
<name>A0ABX0MUZ5_9BURK</name>
<sequence length="107" mass="11613">MGLDAEVIAIGAFSQDVIGALEYHPDYYASVGEGEIVFVHVFLAFTSDASHALAKAFGVGAMDLGKHHLNPHAARINDLIELFGVDDVEQFIVLRDNGFNFYFAPNA</sequence>
<dbReference type="Proteomes" id="UP000610594">
    <property type="component" value="Unassembled WGS sequence"/>
</dbReference>
<proteinExistence type="predicted"/>
<accession>A0ABX0MUZ5</accession>
<evidence type="ECO:0000313" key="2">
    <source>
        <dbReference type="Proteomes" id="UP000610594"/>
    </source>
</evidence>
<dbReference type="RefSeq" id="WP_167237811.1">
    <property type="nucleotide sequence ID" value="NZ_WHJF01000038.1"/>
</dbReference>
<protein>
    <submittedName>
        <fullName evidence="1">Uncharacterized protein</fullName>
    </submittedName>
</protein>